<organism evidence="1">
    <name type="scientific">Magallana gigas</name>
    <name type="common">Pacific oyster</name>
    <name type="synonym">Crassostrea gigas</name>
    <dbReference type="NCBI Taxonomy" id="29159"/>
    <lineage>
        <taxon>Eukaryota</taxon>
        <taxon>Metazoa</taxon>
        <taxon>Spiralia</taxon>
        <taxon>Lophotrochozoa</taxon>
        <taxon>Mollusca</taxon>
        <taxon>Bivalvia</taxon>
        <taxon>Autobranchia</taxon>
        <taxon>Pteriomorphia</taxon>
        <taxon>Ostreida</taxon>
        <taxon>Ostreoidea</taxon>
        <taxon>Ostreidae</taxon>
        <taxon>Magallana</taxon>
    </lineage>
</organism>
<dbReference type="InterPro" id="IPR036508">
    <property type="entry name" value="Chitin-bd_dom_sf"/>
</dbReference>
<gene>
    <name evidence="1" type="ORF">CGI_10003549</name>
</gene>
<accession>K1PCY4</accession>
<dbReference type="SMART" id="SM00494">
    <property type="entry name" value="ChtBD2"/>
    <property type="match status" value="2"/>
</dbReference>
<dbReference type="InParanoid" id="K1PCY4"/>
<proteinExistence type="predicted"/>
<dbReference type="GO" id="GO:0008061">
    <property type="term" value="F:chitin binding"/>
    <property type="evidence" value="ECO:0007669"/>
    <property type="project" value="InterPro"/>
</dbReference>
<dbReference type="Gene3D" id="2.170.140.10">
    <property type="entry name" value="Chitin binding domain"/>
    <property type="match status" value="1"/>
</dbReference>
<sequence length="333" mass="36333">MTCGVGNIYTAFSNAYPGESYYETINSVSTGNPTSVFHNSSVDQTLFINLVDALKNQATDSTGCTITITPFHGDHTDHTVKCYVDGIRIECPDNCKEKWNFPNPCTKDNLEKGVLKFPHPTDVTKYLMCDLSGKLYIVQCPQFESYYQSCQQCVGNTSSSCIVGKKNSTDSSPCTLANLQAGRFFFTYQADNTKFIHCDVWGKAWLMSCPGGEVWDQNILTCLTSGSGTQSGSTPFSPIVRPPSSTNYGGDEVNGFLCCPTCPRFSPPCTHDKISAGKLFHGIAGDRHHYIQCDLTGRMYCPMSCAPEADGSLDYFNYLSQTCVDGALSGIVG</sequence>
<protein>
    <submittedName>
        <fullName evidence="1">Uncharacterized protein</fullName>
    </submittedName>
</protein>
<reference evidence="1" key="1">
    <citation type="journal article" date="2012" name="Nature">
        <title>The oyster genome reveals stress adaptation and complexity of shell formation.</title>
        <authorList>
            <person name="Zhang G."/>
            <person name="Fang X."/>
            <person name="Guo X."/>
            <person name="Li L."/>
            <person name="Luo R."/>
            <person name="Xu F."/>
            <person name="Yang P."/>
            <person name="Zhang L."/>
            <person name="Wang X."/>
            <person name="Qi H."/>
            <person name="Xiong Z."/>
            <person name="Que H."/>
            <person name="Xie Y."/>
            <person name="Holland P.W."/>
            <person name="Paps J."/>
            <person name="Zhu Y."/>
            <person name="Wu F."/>
            <person name="Chen Y."/>
            <person name="Wang J."/>
            <person name="Peng C."/>
            <person name="Meng J."/>
            <person name="Yang L."/>
            <person name="Liu J."/>
            <person name="Wen B."/>
            <person name="Zhang N."/>
            <person name="Huang Z."/>
            <person name="Zhu Q."/>
            <person name="Feng Y."/>
            <person name="Mount A."/>
            <person name="Hedgecock D."/>
            <person name="Xu Z."/>
            <person name="Liu Y."/>
            <person name="Domazet-Loso T."/>
            <person name="Du Y."/>
            <person name="Sun X."/>
            <person name="Zhang S."/>
            <person name="Liu B."/>
            <person name="Cheng P."/>
            <person name="Jiang X."/>
            <person name="Li J."/>
            <person name="Fan D."/>
            <person name="Wang W."/>
            <person name="Fu W."/>
            <person name="Wang T."/>
            <person name="Wang B."/>
            <person name="Zhang J."/>
            <person name="Peng Z."/>
            <person name="Li Y."/>
            <person name="Li N."/>
            <person name="Wang J."/>
            <person name="Chen M."/>
            <person name="He Y."/>
            <person name="Tan F."/>
            <person name="Song X."/>
            <person name="Zheng Q."/>
            <person name="Huang R."/>
            <person name="Yang H."/>
            <person name="Du X."/>
            <person name="Chen L."/>
            <person name="Yang M."/>
            <person name="Gaffney P.M."/>
            <person name="Wang S."/>
            <person name="Luo L."/>
            <person name="She Z."/>
            <person name="Ming Y."/>
            <person name="Huang W."/>
            <person name="Zhang S."/>
            <person name="Huang B."/>
            <person name="Zhang Y."/>
            <person name="Qu T."/>
            <person name="Ni P."/>
            <person name="Miao G."/>
            <person name="Wang J."/>
            <person name="Wang Q."/>
            <person name="Steinberg C.E."/>
            <person name="Wang H."/>
            <person name="Li N."/>
            <person name="Qian L."/>
            <person name="Zhang G."/>
            <person name="Li Y."/>
            <person name="Yang H."/>
            <person name="Liu X."/>
            <person name="Wang J."/>
            <person name="Yin Y."/>
            <person name="Wang J."/>
        </authorList>
    </citation>
    <scope>NUCLEOTIDE SEQUENCE [LARGE SCALE GENOMIC DNA]</scope>
    <source>
        <strain evidence="1">05x7-T-G4-1.051#20</strain>
    </source>
</reference>
<dbReference type="HOGENOM" id="CLU_834844_0_0_1"/>
<evidence type="ECO:0000313" key="1">
    <source>
        <dbReference type="EMBL" id="EKC21677.1"/>
    </source>
</evidence>
<dbReference type="SUPFAM" id="SSF57625">
    <property type="entry name" value="Invertebrate chitin-binding proteins"/>
    <property type="match status" value="2"/>
</dbReference>
<dbReference type="AlphaFoldDB" id="K1PCY4"/>
<name>K1PCY4_MAGGI</name>
<dbReference type="EMBL" id="JH818470">
    <property type="protein sequence ID" value="EKC21677.1"/>
    <property type="molecule type" value="Genomic_DNA"/>
</dbReference>
<dbReference type="GO" id="GO:0005576">
    <property type="term" value="C:extracellular region"/>
    <property type="evidence" value="ECO:0007669"/>
    <property type="project" value="InterPro"/>
</dbReference>
<dbReference type="PROSITE" id="PS50940">
    <property type="entry name" value="CHIT_BIND_II"/>
    <property type="match status" value="1"/>
</dbReference>
<dbReference type="InterPro" id="IPR002557">
    <property type="entry name" value="Chitin-bd_dom"/>
</dbReference>
<dbReference type="Pfam" id="PF01607">
    <property type="entry name" value="CBM_14"/>
    <property type="match status" value="1"/>
</dbReference>